<sequence length="481" mass="54358">MQNTLQVSRSPERQRVSIGHLPIELIILIFHGVDDFGRDWRPVAGSQLLTLASVDSPCSAIFPNALAMVCSAWRDVLSSVPSFWTQVVIAIDGNPTLIKGSFELSRPLPIDVLITPYMSKYDEISGEGHRVEAVMHHLVPELHRCRSIRFNTIQASSLPPLRAFSGQALLLRAFELGCTPCDPWVPVKEERGGDMAVPIELMCPELETLHLNGRNFCNVCPPHFGSGPSLSHDLWLSHLPNLTSLAITDYRPGSENEGLSMAGVMSALQELPHLAHLVIENVEFDNIQSHDFYQLNCAFRRLEFSDLTGWLYFFFSTVILPYRIGTLHITRCDIDGVHWGRVRCTELILTSIETGDDISQILDYSHFSELVVDGCPSFDDDLIYSLMGSTPTFPNEHVSAKFLRSLNIYGCDDFSMGALKEMCEWRERRAWEEAPWQSVDDIASTHFTVCTPITRVGVYRKPDLTPEDKEWLKSYNSRFRR</sequence>
<gene>
    <name evidence="1" type="ORF">PAXINDRAFT_172753</name>
</gene>
<dbReference type="Proteomes" id="UP000053647">
    <property type="component" value="Unassembled WGS sequence"/>
</dbReference>
<proteinExistence type="predicted"/>
<protein>
    <recommendedName>
        <fullName evidence="3">F-box domain-containing protein</fullName>
    </recommendedName>
</protein>
<keyword evidence="2" id="KW-1185">Reference proteome</keyword>
<evidence type="ECO:0000313" key="1">
    <source>
        <dbReference type="EMBL" id="KIJ08840.1"/>
    </source>
</evidence>
<feature type="non-terminal residue" evidence="1">
    <location>
        <position position="481"/>
    </location>
</feature>
<evidence type="ECO:0008006" key="3">
    <source>
        <dbReference type="Google" id="ProtNLM"/>
    </source>
</evidence>
<dbReference type="SUPFAM" id="SSF52047">
    <property type="entry name" value="RNI-like"/>
    <property type="match status" value="1"/>
</dbReference>
<name>A0A0C9SZR7_PAXIN</name>
<accession>A0A0C9SZR7</accession>
<dbReference type="InterPro" id="IPR032675">
    <property type="entry name" value="LRR_dom_sf"/>
</dbReference>
<reference evidence="2" key="2">
    <citation type="submission" date="2015-01" db="EMBL/GenBank/DDBJ databases">
        <title>Evolutionary Origins and Diversification of the Mycorrhizal Mutualists.</title>
        <authorList>
            <consortium name="DOE Joint Genome Institute"/>
            <consortium name="Mycorrhizal Genomics Consortium"/>
            <person name="Kohler A."/>
            <person name="Kuo A."/>
            <person name="Nagy L.G."/>
            <person name="Floudas D."/>
            <person name="Copeland A."/>
            <person name="Barry K.W."/>
            <person name="Cichocki N."/>
            <person name="Veneault-Fourrey C."/>
            <person name="LaButti K."/>
            <person name="Lindquist E.A."/>
            <person name="Lipzen A."/>
            <person name="Lundell T."/>
            <person name="Morin E."/>
            <person name="Murat C."/>
            <person name="Riley R."/>
            <person name="Ohm R."/>
            <person name="Sun H."/>
            <person name="Tunlid A."/>
            <person name="Henrissat B."/>
            <person name="Grigoriev I.V."/>
            <person name="Hibbett D.S."/>
            <person name="Martin F."/>
        </authorList>
    </citation>
    <scope>NUCLEOTIDE SEQUENCE [LARGE SCALE GENOMIC DNA]</scope>
    <source>
        <strain evidence="2">ATCC 200175</strain>
    </source>
</reference>
<reference evidence="1 2" key="1">
    <citation type="submission" date="2014-06" db="EMBL/GenBank/DDBJ databases">
        <authorList>
            <consortium name="DOE Joint Genome Institute"/>
            <person name="Kuo A."/>
            <person name="Kohler A."/>
            <person name="Nagy L.G."/>
            <person name="Floudas D."/>
            <person name="Copeland A."/>
            <person name="Barry K.W."/>
            <person name="Cichocki N."/>
            <person name="Veneault-Fourrey C."/>
            <person name="LaButti K."/>
            <person name="Lindquist E.A."/>
            <person name="Lipzen A."/>
            <person name="Lundell T."/>
            <person name="Morin E."/>
            <person name="Murat C."/>
            <person name="Sun H."/>
            <person name="Tunlid A."/>
            <person name="Henrissat B."/>
            <person name="Grigoriev I.V."/>
            <person name="Hibbett D.S."/>
            <person name="Martin F."/>
            <person name="Nordberg H.P."/>
            <person name="Cantor M.N."/>
            <person name="Hua S.X."/>
        </authorList>
    </citation>
    <scope>NUCLEOTIDE SEQUENCE [LARGE SCALE GENOMIC DNA]</scope>
    <source>
        <strain evidence="1 2">ATCC 200175</strain>
    </source>
</reference>
<evidence type="ECO:0000313" key="2">
    <source>
        <dbReference type="Proteomes" id="UP000053647"/>
    </source>
</evidence>
<dbReference type="HOGENOM" id="CLU_027732_1_0_1"/>
<feature type="non-terminal residue" evidence="1">
    <location>
        <position position="1"/>
    </location>
</feature>
<dbReference type="AlphaFoldDB" id="A0A0C9SZR7"/>
<organism evidence="1 2">
    <name type="scientific">Paxillus involutus ATCC 200175</name>
    <dbReference type="NCBI Taxonomy" id="664439"/>
    <lineage>
        <taxon>Eukaryota</taxon>
        <taxon>Fungi</taxon>
        <taxon>Dikarya</taxon>
        <taxon>Basidiomycota</taxon>
        <taxon>Agaricomycotina</taxon>
        <taxon>Agaricomycetes</taxon>
        <taxon>Agaricomycetidae</taxon>
        <taxon>Boletales</taxon>
        <taxon>Paxilineae</taxon>
        <taxon>Paxillaceae</taxon>
        <taxon>Paxillus</taxon>
    </lineage>
</organism>
<dbReference type="EMBL" id="KN819547">
    <property type="protein sequence ID" value="KIJ08840.1"/>
    <property type="molecule type" value="Genomic_DNA"/>
</dbReference>
<dbReference type="OrthoDB" id="3001771at2759"/>
<dbReference type="Gene3D" id="3.80.10.10">
    <property type="entry name" value="Ribonuclease Inhibitor"/>
    <property type="match status" value="1"/>
</dbReference>